<proteinExistence type="predicted"/>
<reference evidence="1 2" key="1">
    <citation type="submission" date="2014-07" db="EMBL/GenBank/DDBJ databases">
        <authorList>
            <person name="McCorrison J."/>
            <person name="Sanka R."/>
            <person name="Torralba M."/>
            <person name="Gillis M."/>
            <person name="Haft D.H."/>
            <person name="Methe B."/>
            <person name="Sutton G."/>
            <person name="Nelson K.E."/>
        </authorList>
    </citation>
    <scope>NUCLEOTIDE SEQUENCE [LARGE SCALE GENOMIC DNA]</scope>
    <source>
        <strain evidence="1 2">DNF00450</strain>
    </source>
</reference>
<dbReference type="Gene3D" id="1.10.10.1190">
    <property type="entry name" value="Antirestriction protein ArdA, domain 3"/>
    <property type="match status" value="1"/>
</dbReference>
<dbReference type="EMBL" id="JRNE01000074">
    <property type="protein sequence ID" value="KGF15590.1"/>
    <property type="molecule type" value="Genomic_DNA"/>
</dbReference>
<protein>
    <recommendedName>
        <fullName evidence="3">Antirestriction protein</fullName>
    </recommendedName>
</protein>
<name>A0A095XZE1_9CORY</name>
<comment type="caution">
    <text evidence="1">The sequence shown here is derived from an EMBL/GenBank/DDBJ whole genome shotgun (WGS) entry which is preliminary data.</text>
</comment>
<evidence type="ECO:0008006" key="3">
    <source>
        <dbReference type="Google" id="ProtNLM"/>
    </source>
</evidence>
<dbReference type="RefSeq" id="WP_052054390.1">
    <property type="nucleotide sequence ID" value="NZ_JRNE01000074.1"/>
</dbReference>
<evidence type="ECO:0000313" key="1">
    <source>
        <dbReference type="EMBL" id="KGF15590.1"/>
    </source>
</evidence>
<organism evidence="1 2">
    <name type="scientific">Corynebacterium freneyi DNF00450</name>
    <dbReference type="NCBI Taxonomy" id="1287475"/>
    <lineage>
        <taxon>Bacteria</taxon>
        <taxon>Bacillati</taxon>
        <taxon>Actinomycetota</taxon>
        <taxon>Actinomycetes</taxon>
        <taxon>Mycobacteriales</taxon>
        <taxon>Corynebacteriaceae</taxon>
        <taxon>Corynebacterium</taxon>
    </lineage>
</organism>
<dbReference type="InterPro" id="IPR041895">
    <property type="entry name" value="ArdA_dom1"/>
</dbReference>
<dbReference type="InterPro" id="IPR041893">
    <property type="entry name" value="ArdA_dom3"/>
</dbReference>
<sequence length="186" mass="20678">MSTSLYRPDIEARAWIGCLACYNHGDLVGDWHSATEAADVTVAGLHAGSGIDITARGCEELWVFDHENIPERGEMDPARAAAWGARIAEVPAWQRAAFLAWVYTGTHVVDADDLPVISDFEERYAGEWTHFQEYADHLVDELGVLDGASEEAQRYFDYRAYADDLAHDYVTATCEDGGGVYIFRLL</sequence>
<dbReference type="eggNOG" id="COG4734">
    <property type="taxonomic scope" value="Bacteria"/>
</dbReference>
<dbReference type="AlphaFoldDB" id="A0A095XZE1"/>
<dbReference type="Proteomes" id="UP000029548">
    <property type="component" value="Unassembled WGS sequence"/>
</dbReference>
<accession>A0A095XZE1</accession>
<evidence type="ECO:0000313" key="2">
    <source>
        <dbReference type="Proteomes" id="UP000029548"/>
    </source>
</evidence>
<dbReference type="Pfam" id="PF07275">
    <property type="entry name" value="ArdA"/>
    <property type="match status" value="1"/>
</dbReference>
<gene>
    <name evidence="1" type="ORF">HMPREF1650_10820</name>
</gene>
<dbReference type="InterPro" id="IPR009899">
    <property type="entry name" value="ArdA"/>
</dbReference>
<dbReference type="Gene3D" id="3.10.20.480">
    <property type="entry name" value="Antirestriction protein ArdA, domain 1"/>
    <property type="match status" value="1"/>
</dbReference>